<keyword evidence="3" id="KW-1185">Reference proteome</keyword>
<protein>
    <submittedName>
        <fullName evidence="2">Uncharacterized protein</fullName>
    </submittedName>
</protein>
<evidence type="ECO:0000256" key="1">
    <source>
        <dbReference type="SAM" id="MobiDB-lite"/>
    </source>
</evidence>
<dbReference type="OrthoDB" id="2891636at2759"/>
<comment type="caution">
    <text evidence="2">The sequence shown here is derived from an EMBL/GenBank/DDBJ whole genome shotgun (WGS) entry which is preliminary data.</text>
</comment>
<organism evidence="2 3">
    <name type="scientific">Leucocoprinus leucothites</name>
    <dbReference type="NCBI Taxonomy" id="201217"/>
    <lineage>
        <taxon>Eukaryota</taxon>
        <taxon>Fungi</taxon>
        <taxon>Dikarya</taxon>
        <taxon>Basidiomycota</taxon>
        <taxon>Agaricomycotina</taxon>
        <taxon>Agaricomycetes</taxon>
        <taxon>Agaricomycetidae</taxon>
        <taxon>Agaricales</taxon>
        <taxon>Agaricineae</taxon>
        <taxon>Agaricaceae</taxon>
        <taxon>Leucocoprinus</taxon>
    </lineage>
</organism>
<feature type="compositionally biased region" description="Basic and acidic residues" evidence="1">
    <location>
        <begin position="77"/>
        <end position="95"/>
    </location>
</feature>
<reference evidence="2 3" key="1">
    <citation type="journal article" date="2020" name="ISME J.">
        <title>Uncovering the hidden diversity of litter-decomposition mechanisms in mushroom-forming fungi.</title>
        <authorList>
            <person name="Floudas D."/>
            <person name="Bentzer J."/>
            <person name="Ahren D."/>
            <person name="Johansson T."/>
            <person name="Persson P."/>
            <person name="Tunlid A."/>
        </authorList>
    </citation>
    <scope>NUCLEOTIDE SEQUENCE [LARGE SCALE GENOMIC DNA]</scope>
    <source>
        <strain evidence="2 3">CBS 146.42</strain>
    </source>
</reference>
<dbReference type="AlphaFoldDB" id="A0A8H5G1V4"/>
<evidence type="ECO:0000313" key="2">
    <source>
        <dbReference type="EMBL" id="KAF5356748.1"/>
    </source>
</evidence>
<evidence type="ECO:0000313" key="3">
    <source>
        <dbReference type="Proteomes" id="UP000559027"/>
    </source>
</evidence>
<dbReference type="Proteomes" id="UP000559027">
    <property type="component" value="Unassembled WGS sequence"/>
</dbReference>
<proteinExistence type="predicted"/>
<feature type="region of interest" description="Disordered" evidence="1">
    <location>
        <begin position="40"/>
        <end position="95"/>
    </location>
</feature>
<accession>A0A8H5G1V4</accession>
<name>A0A8H5G1V4_9AGAR</name>
<sequence length="95" mass="10035">MSESNMRNFGKRGTTMAVVCVAAVGGALAAMYSVNRDVKQKEGNASPYKESDQAFAGGSDMKMNSSDVAAAVSVPKPGRERLQSSSRESNESRKA</sequence>
<gene>
    <name evidence="2" type="ORF">D9756_006683</name>
</gene>
<dbReference type="EMBL" id="JAACJO010000006">
    <property type="protein sequence ID" value="KAF5356748.1"/>
    <property type="molecule type" value="Genomic_DNA"/>
</dbReference>